<feature type="region of interest" description="Disordered" evidence="1">
    <location>
        <begin position="296"/>
        <end position="334"/>
    </location>
</feature>
<dbReference type="Proteomes" id="UP000288716">
    <property type="component" value="Unassembled WGS sequence"/>
</dbReference>
<dbReference type="OrthoDB" id="2017782at2759"/>
<dbReference type="STRING" id="299467.A0A443S7F4"/>
<feature type="compositionally biased region" description="Low complexity" evidence="1">
    <location>
        <begin position="9"/>
        <end position="18"/>
    </location>
</feature>
<dbReference type="Gene3D" id="1.25.40.10">
    <property type="entry name" value="Tetratricopeptide repeat domain"/>
    <property type="match status" value="1"/>
</dbReference>
<sequence length="442" mass="49987">MPKKKKSAAKASVASNAKTTRVADTTESSETAINEKIIRLFACRMGTSLAKNVTENGEKSHESSGEETRCEDDDENKDNLQKMDSFFEKNAFSIECDEKHKESIKCLLQSKVNLSAKRCLKECVCDICDCEDCKKKNLERKMKEAEKNATSLIAEEERKKKKLEKKKSQKKKRKQQKKVDDERSKSDEQNEIVNKQLGTLLNKELHINEKKNEAIDKGSITQKNKKIKNEKIKMKVVEKPSTPSVPSSSDEEELNLNSAFVADIAQRKSKASATSTSAIANKSPFVDTQYTLDFDDSDDTVDETDSQDSFSSKSGLTASQSNSYQKHNEHKNNGYVDQSINIETAFGSKCEEGVKKSVDIGAQANKEALNKNFALAVEMFKKAIELNPSDYRFYVNRSYCYDCLFDYENALKDAETAISLNHVWPKCYYRKGRALSGLRRFE</sequence>
<feature type="compositionally biased region" description="Basic residues" evidence="1">
    <location>
        <begin position="159"/>
        <end position="176"/>
    </location>
</feature>
<dbReference type="PANTHER" id="PTHR47678">
    <property type="entry name" value="TETRATRICOPEPTIDE REPEAT PROTEIN 31"/>
    <property type="match status" value="1"/>
</dbReference>
<feature type="region of interest" description="Disordered" evidence="1">
    <location>
        <begin position="157"/>
        <end position="193"/>
    </location>
</feature>
<proteinExistence type="predicted"/>
<feature type="region of interest" description="Disordered" evidence="1">
    <location>
        <begin position="1"/>
        <end position="29"/>
    </location>
</feature>
<dbReference type="VEuPathDB" id="VectorBase:LDEU008570"/>
<dbReference type="AlphaFoldDB" id="A0A443S7F4"/>
<protein>
    <submittedName>
        <fullName evidence="2">Putative serine/threonine-protein kinase-like protein</fullName>
    </submittedName>
</protein>
<evidence type="ECO:0000313" key="3">
    <source>
        <dbReference type="Proteomes" id="UP000288716"/>
    </source>
</evidence>
<dbReference type="InterPro" id="IPR011990">
    <property type="entry name" value="TPR-like_helical_dom_sf"/>
</dbReference>
<accession>A0A443S7F4</accession>
<feature type="non-terminal residue" evidence="2">
    <location>
        <position position="442"/>
    </location>
</feature>
<gene>
    <name evidence="2" type="ORF">B4U80_13370</name>
</gene>
<evidence type="ECO:0000256" key="1">
    <source>
        <dbReference type="SAM" id="MobiDB-lite"/>
    </source>
</evidence>
<feature type="compositionally biased region" description="Basic and acidic residues" evidence="1">
    <location>
        <begin position="56"/>
        <end position="68"/>
    </location>
</feature>
<dbReference type="PANTHER" id="PTHR47678:SF4">
    <property type="entry name" value="SHOCK PROTEIN 70 (HSP70)-INTERACTING PROTEIN, PUTATIVE-RELATED"/>
    <property type="match status" value="1"/>
</dbReference>
<organism evidence="2 3">
    <name type="scientific">Leptotrombidium deliense</name>
    <dbReference type="NCBI Taxonomy" id="299467"/>
    <lineage>
        <taxon>Eukaryota</taxon>
        <taxon>Metazoa</taxon>
        <taxon>Ecdysozoa</taxon>
        <taxon>Arthropoda</taxon>
        <taxon>Chelicerata</taxon>
        <taxon>Arachnida</taxon>
        <taxon>Acari</taxon>
        <taxon>Acariformes</taxon>
        <taxon>Trombidiformes</taxon>
        <taxon>Prostigmata</taxon>
        <taxon>Anystina</taxon>
        <taxon>Parasitengona</taxon>
        <taxon>Trombiculoidea</taxon>
        <taxon>Trombiculidae</taxon>
        <taxon>Leptotrombidium</taxon>
    </lineage>
</organism>
<dbReference type="SUPFAM" id="SSF48452">
    <property type="entry name" value="TPR-like"/>
    <property type="match status" value="1"/>
</dbReference>
<name>A0A443S7F4_9ACAR</name>
<keyword evidence="3" id="KW-1185">Reference proteome</keyword>
<dbReference type="Pfam" id="PF13181">
    <property type="entry name" value="TPR_8"/>
    <property type="match status" value="2"/>
</dbReference>
<feature type="compositionally biased region" description="Polar residues" evidence="1">
    <location>
        <begin position="310"/>
        <end position="325"/>
    </location>
</feature>
<feature type="region of interest" description="Disordered" evidence="1">
    <location>
        <begin position="52"/>
        <end position="75"/>
    </location>
</feature>
<keyword evidence="2" id="KW-0418">Kinase</keyword>
<dbReference type="GO" id="GO:0016301">
    <property type="term" value="F:kinase activity"/>
    <property type="evidence" value="ECO:0007669"/>
    <property type="project" value="UniProtKB-KW"/>
</dbReference>
<feature type="compositionally biased region" description="Basic and acidic residues" evidence="1">
    <location>
        <begin position="177"/>
        <end position="188"/>
    </location>
</feature>
<dbReference type="SMART" id="SM00028">
    <property type="entry name" value="TPR"/>
    <property type="match status" value="2"/>
</dbReference>
<comment type="caution">
    <text evidence="2">The sequence shown here is derived from an EMBL/GenBank/DDBJ whole genome shotgun (WGS) entry which is preliminary data.</text>
</comment>
<keyword evidence="2" id="KW-0808">Transferase</keyword>
<dbReference type="InterPro" id="IPR019734">
    <property type="entry name" value="TPR_rpt"/>
</dbReference>
<dbReference type="EMBL" id="NCKV01006394">
    <property type="protein sequence ID" value="RWS23470.1"/>
    <property type="molecule type" value="Genomic_DNA"/>
</dbReference>
<feature type="compositionally biased region" description="Acidic residues" evidence="1">
    <location>
        <begin position="296"/>
        <end position="306"/>
    </location>
</feature>
<evidence type="ECO:0000313" key="2">
    <source>
        <dbReference type="EMBL" id="RWS23470.1"/>
    </source>
</evidence>
<reference evidence="2 3" key="1">
    <citation type="journal article" date="2018" name="Gigascience">
        <title>Genomes of trombidid mites reveal novel predicted allergens and laterally-transferred genes associated with secondary metabolism.</title>
        <authorList>
            <person name="Dong X."/>
            <person name="Chaisiri K."/>
            <person name="Xia D."/>
            <person name="Armstrong S.D."/>
            <person name="Fang Y."/>
            <person name="Donnelly M.J."/>
            <person name="Kadowaki T."/>
            <person name="McGarry J.W."/>
            <person name="Darby A.C."/>
            <person name="Makepeace B.L."/>
        </authorList>
    </citation>
    <scope>NUCLEOTIDE SEQUENCE [LARGE SCALE GENOMIC DNA]</scope>
    <source>
        <strain evidence="2">UoL-UT</strain>
    </source>
</reference>